<evidence type="ECO:0008006" key="4">
    <source>
        <dbReference type="Google" id="ProtNLM"/>
    </source>
</evidence>
<dbReference type="Proteomes" id="UP001370490">
    <property type="component" value="Unassembled WGS sequence"/>
</dbReference>
<organism evidence="2 3">
    <name type="scientific">Dillenia turbinata</name>
    <dbReference type="NCBI Taxonomy" id="194707"/>
    <lineage>
        <taxon>Eukaryota</taxon>
        <taxon>Viridiplantae</taxon>
        <taxon>Streptophyta</taxon>
        <taxon>Embryophyta</taxon>
        <taxon>Tracheophyta</taxon>
        <taxon>Spermatophyta</taxon>
        <taxon>Magnoliopsida</taxon>
        <taxon>eudicotyledons</taxon>
        <taxon>Gunneridae</taxon>
        <taxon>Pentapetalae</taxon>
        <taxon>Dilleniales</taxon>
        <taxon>Dilleniaceae</taxon>
        <taxon>Dillenia</taxon>
    </lineage>
</organism>
<dbReference type="AlphaFoldDB" id="A0AAN8ZJ58"/>
<keyword evidence="3" id="KW-1185">Reference proteome</keyword>
<proteinExistence type="predicted"/>
<accession>A0AAN8ZJ58</accession>
<name>A0AAN8ZJ58_9MAGN</name>
<comment type="caution">
    <text evidence="2">The sequence shown here is derived from an EMBL/GenBank/DDBJ whole genome shotgun (WGS) entry which is preliminary data.</text>
</comment>
<sequence>MQTLIKSASELSPTSTSNPNQQPHLLLSLINSFALRNCKPDPHAYRFVIKTLARNSQFNDLQLVLDHLENVEDFEIPEFIFSRGAFLRLFLSILC</sequence>
<reference evidence="2 3" key="1">
    <citation type="submission" date="2023-12" db="EMBL/GenBank/DDBJ databases">
        <title>A high-quality genome assembly for Dillenia turbinata (Dilleniales).</title>
        <authorList>
            <person name="Chanderbali A."/>
        </authorList>
    </citation>
    <scope>NUCLEOTIDE SEQUENCE [LARGE SCALE GENOMIC DNA]</scope>
    <source>
        <strain evidence="2">LSX21</strain>
        <tissue evidence="2">Leaf</tissue>
    </source>
</reference>
<evidence type="ECO:0000256" key="1">
    <source>
        <dbReference type="SAM" id="MobiDB-lite"/>
    </source>
</evidence>
<evidence type="ECO:0000313" key="2">
    <source>
        <dbReference type="EMBL" id="KAK6943229.1"/>
    </source>
</evidence>
<dbReference type="EMBL" id="JBAMMX010000004">
    <property type="protein sequence ID" value="KAK6943229.1"/>
    <property type="molecule type" value="Genomic_DNA"/>
</dbReference>
<gene>
    <name evidence="2" type="ORF">RJ641_028606</name>
</gene>
<evidence type="ECO:0000313" key="3">
    <source>
        <dbReference type="Proteomes" id="UP001370490"/>
    </source>
</evidence>
<protein>
    <recommendedName>
        <fullName evidence="4">Pentatricopeptide repeat-containing protein</fullName>
    </recommendedName>
</protein>
<feature type="region of interest" description="Disordered" evidence="1">
    <location>
        <begin position="1"/>
        <end position="21"/>
    </location>
</feature>